<dbReference type="GO" id="GO:0031966">
    <property type="term" value="C:mitochondrial membrane"/>
    <property type="evidence" value="ECO:0007669"/>
    <property type="project" value="UniProtKB-SubCell"/>
</dbReference>
<comment type="caution">
    <text evidence="13">The sequence shown here is derived from an EMBL/GenBank/DDBJ whole genome shotgun (WGS) entry which is preliminary data.</text>
</comment>
<dbReference type="InterPro" id="IPR018108">
    <property type="entry name" value="MCP_transmembrane"/>
</dbReference>
<feature type="compositionally biased region" description="Basic residues" evidence="11">
    <location>
        <begin position="25"/>
        <end position="36"/>
    </location>
</feature>
<feature type="transmembrane region" description="Helical" evidence="12">
    <location>
        <begin position="269"/>
        <end position="292"/>
    </location>
</feature>
<keyword evidence="7" id="KW-0496">Mitochondrion</keyword>
<dbReference type="GO" id="GO:0071913">
    <property type="term" value="F:citrate secondary active transmembrane transporter activity"/>
    <property type="evidence" value="ECO:0007669"/>
    <property type="project" value="TreeGrafter"/>
</dbReference>
<comment type="similarity">
    <text evidence="2 10">Belongs to the mitochondrial carrier (TC 2.A.29) family.</text>
</comment>
<evidence type="ECO:0000313" key="14">
    <source>
        <dbReference type="Proteomes" id="UP000054564"/>
    </source>
</evidence>
<gene>
    <name evidence="13" type="ORF">PSTG_04250</name>
</gene>
<dbReference type="FunFam" id="1.50.40.10:FF:000007">
    <property type="entry name" value="Mitochondrial tricarboxylate transport protein-like"/>
    <property type="match status" value="1"/>
</dbReference>
<dbReference type="GO" id="GO:0006843">
    <property type="term" value="P:mitochondrial citrate transmembrane transport"/>
    <property type="evidence" value="ECO:0007669"/>
    <property type="project" value="TreeGrafter"/>
</dbReference>
<dbReference type="OrthoDB" id="44467at2759"/>
<feature type="repeat" description="Solcar" evidence="9">
    <location>
        <begin position="169"/>
        <end position="255"/>
    </location>
</feature>
<evidence type="ECO:0000256" key="3">
    <source>
        <dbReference type="ARBA" id="ARBA00022448"/>
    </source>
</evidence>
<dbReference type="InterPro" id="IPR023395">
    <property type="entry name" value="MCP_dom_sf"/>
</dbReference>
<keyword evidence="3 10" id="KW-0813">Transport</keyword>
<dbReference type="EMBL" id="AJIL01000022">
    <property type="protein sequence ID" value="KNF02653.1"/>
    <property type="molecule type" value="Genomic_DNA"/>
</dbReference>
<evidence type="ECO:0000256" key="10">
    <source>
        <dbReference type="RuleBase" id="RU000488"/>
    </source>
</evidence>
<dbReference type="PANTHER" id="PTHR45788">
    <property type="entry name" value="SUCCINATE/FUMARATE MITOCHONDRIAL TRANSPORTER-RELATED"/>
    <property type="match status" value="1"/>
</dbReference>
<dbReference type="PANTHER" id="PTHR45788:SF4">
    <property type="entry name" value="TRICARBOXYLATE TRANSPORT PROTEIN, MITOCHONDRIAL"/>
    <property type="match status" value="1"/>
</dbReference>
<keyword evidence="4 9" id="KW-0812">Transmembrane</keyword>
<dbReference type="STRING" id="1165861.A0A0L0VTP8"/>
<accession>A0A0L0VTP8</accession>
<dbReference type="InterPro" id="IPR049563">
    <property type="entry name" value="TXTP-like"/>
</dbReference>
<sequence>MLISSLGLLTPSLQAKRDEHENKHRPAGKNGVKLKSKNNNSRVRSKSILICLFFYDHSINQQQTAGNKQPNPAASLFAGALAGSIEGFVTYPTEFIKTRSQFRSSTTVGKPPGPIEILKSTVARDGVKGLYSGCSALVIGNGLKAGVRFFSYEKFKKALVDQDGKLSGPRSLLAGLGAGMCEAIIAVTPSETIKTKLVNESMKSNPRFTGLIQGTKEIVKTEGLPGIYRGLFPVMMRQGANSAVRFSTYSSLKALFQGNVRSGQQLPSFMTFVIGGVAGVVTVYCTMPLDVIKTRMQSLEAKTKYVNSFDCGYQIFKFEGVSRFWKGTTPRLIRLSLSGGIVFTVYENLIKLMGGLSV</sequence>
<evidence type="ECO:0000256" key="1">
    <source>
        <dbReference type="ARBA" id="ARBA00004225"/>
    </source>
</evidence>
<dbReference type="Proteomes" id="UP000054564">
    <property type="component" value="Unassembled WGS sequence"/>
</dbReference>
<feature type="region of interest" description="Disordered" evidence="11">
    <location>
        <begin position="13"/>
        <end position="39"/>
    </location>
</feature>
<evidence type="ECO:0000256" key="12">
    <source>
        <dbReference type="SAM" id="Phobius"/>
    </source>
</evidence>
<reference evidence="14" key="1">
    <citation type="submission" date="2014-03" db="EMBL/GenBank/DDBJ databases">
        <title>The Genome Sequence of Puccinia striiformis f. sp. tritici PST-78.</title>
        <authorList>
            <consortium name="The Broad Institute Genome Sequencing Platform"/>
            <person name="Cuomo C."/>
            <person name="Hulbert S."/>
            <person name="Chen X."/>
            <person name="Walker B."/>
            <person name="Young S.K."/>
            <person name="Zeng Q."/>
            <person name="Gargeya S."/>
            <person name="Fitzgerald M."/>
            <person name="Haas B."/>
            <person name="Abouelleil A."/>
            <person name="Alvarado L."/>
            <person name="Arachchi H.M."/>
            <person name="Berlin A.M."/>
            <person name="Chapman S.B."/>
            <person name="Goldberg J."/>
            <person name="Griggs A."/>
            <person name="Gujja S."/>
            <person name="Hansen M."/>
            <person name="Howarth C."/>
            <person name="Imamovic A."/>
            <person name="Larimer J."/>
            <person name="McCowan C."/>
            <person name="Montmayeur A."/>
            <person name="Murphy C."/>
            <person name="Neiman D."/>
            <person name="Pearson M."/>
            <person name="Priest M."/>
            <person name="Roberts A."/>
            <person name="Saif S."/>
            <person name="Shea T."/>
            <person name="Sisk P."/>
            <person name="Sykes S."/>
            <person name="Wortman J."/>
            <person name="Nusbaum C."/>
            <person name="Birren B."/>
        </authorList>
    </citation>
    <scope>NUCLEOTIDE SEQUENCE [LARGE SCALE GENOMIC DNA]</scope>
    <source>
        <strain evidence="14">race PST-78</strain>
    </source>
</reference>
<protein>
    <submittedName>
        <fullName evidence="13">Uncharacterized protein</fullName>
    </submittedName>
</protein>
<dbReference type="PROSITE" id="PS50920">
    <property type="entry name" value="SOLCAR"/>
    <property type="match status" value="3"/>
</dbReference>
<dbReference type="AlphaFoldDB" id="A0A0L0VTP8"/>
<feature type="compositionally biased region" description="Basic and acidic residues" evidence="11">
    <location>
        <begin position="15"/>
        <end position="24"/>
    </location>
</feature>
<proteinExistence type="inferred from homology"/>
<evidence type="ECO:0000256" key="6">
    <source>
        <dbReference type="ARBA" id="ARBA00022989"/>
    </source>
</evidence>
<evidence type="ECO:0000256" key="2">
    <source>
        <dbReference type="ARBA" id="ARBA00006375"/>
    </source>
</evidence>
<evidence type="ECO:0000256" key="8">
    <source>
        <dbReference type="ARBA" id="ARBA00023136"/>
    </source>
</evidence>
<evidence type="ECO:0000256" key="5">
    <source>
        <dbReference type="ARBA" id="ARBA00022737"/>
    </source>
</evidence>
<keyword evidence="14" id="KW-1185">Reference proteome</keyword>
<evidence type="ECO:0000256" key="4">
    <source>
        <dbReference type="ARBA" id="ARBA00022692"/>
    </source>
</evidence>
<evidence type="ECO:0000256" key="7">
    <source>
        <dbReference type="ARBA" id="ARBA00023128"/>
    </source>
</evidence>
<feature type="repeat" description="Solcar" evidence="9">
    <location>
        <begin position="70"/>
        <end position="158"/>
    </location>
</feature>
<dbReference type="SUPFAM" id="SSF103506">
    <property type="entry name" value="Mitochondrial carrier"/>
    <property type="match status" value="1"/>
</dbReference>
<comment type="subcellular location">
    <subcellularLocation>
        <location evidence="1">Mitochondrion membrane</location>
        <topology evidence="1">Multi-pass membrane protein</topology>
    </subcellularLocation>
</comment>
<evidence type="ECO:0000256" key="9">
    <source>
        <dbReference type="PROSITE-ProRule" id="PRU00282"/>
    </source>
</evidence>
<dbReference type="Gene3D" id="1.50.40.10">
    <property type="entry name" value="Mitochondrial carrier domain"/>
    <property type="match status" value="2"/>
</dbReference>
<organism evidence="13 14">
    <name type="scientific">Puccinia striiformis f. sp. tritici PST-78</name>
    <dbReference type="NCBI Taxonomy" id="1165861"/>
    <lineage>
        <taxon>Eukaryota</taxon>
        <taxon>Fungi</taxon>
        <taxon>Dikarya</taxon>
        <taxon>Basidiomycota</taxon>
        <taxon>Pucciniomycotina</taxon>
        <taxon>Pucciniomycetes</taxon>
        <taxon>Pucciniales</taxon>
        <taxon>Pucciniaceae</taxon>
        <taxon>Puccinia</taxon>
    </lineage>
</organism>
<name>A0A0L0VTP8_9BASI</name>
<keyword evidence="8 9" id="KW-0472">Membrane</keyword>
<dbReference type="Pfam" id="PF00153">
    <property type="entry name" value="Mito_carr"/>
    <property type="match status" value="3"/>
</dbReference>
<keyword evidence="5" id="KW-0677">Repeat</keyword>
<feature type="repeat" description="Solcar" evidence="9">
    <location>
        <begin position="266"/>
        <end position="352"/>
    </location>
</feature>
<keyword evidence="6 12" id="KW-1133">Transmembrane helix</keyword>
<evidence type="ECO:0000256" key="11">
    <source>
        <dbReference type="SAM" id="MobiDB-lite"/>
    </source>
</evidence>
<evidence type="ECO:0000313" key="13">
    <source>
        <dbReference type="EMBL" id="KNF02653.1"/>
    </source>
</evidence>